<dbReference type="EMBL" id="JAGMVJ010000026">
    <property type="protein sequence ID" value="KAH7070805.1"/>
    <property type="molecule type" value="Genomic_DNA"/>
</dbReference>
<organism evidence="3 4">
    <name type="scientific">Paraphoma chrysanthemicola</name>
    <dbReference type="NCBI Taxonomy" id="798071"/>
    <lineage>
        <taxon>Eukaryota</taxon>
        <taxon>Fungi</taxon>
        <taxon>Dikarya</taxon>
        <taxon>Ascomycota</taxon>
        <taxon>Pezizomycotina</taxon>
        <taxon>Dothideomycetes</taxon>
        <taxon>Pleosporomycetidae</taxon>
        <taxon>Pleosporales</taxon>
        <taxon>Pleosporineae</taxon>
        <taxon>Phaeosphaeriaceae</taxon>
        <taxon>Paraphoma</taxon>
    </lineage>
</organism>
<proteinExistence type="predicted"/>
<evidence type="ECO:0000256" key="2">
    <source>
        <dbReference type="SAM" id="MobiDB-lite"/>
    </source>
</evidence>
<protein>
    <submittedName>
        <fullName evidence="3">Uncharacterized protein</fullName>
    </submittedName>
</protein>
<feature type="coiled-coil region" evidence="1">
    <location>
        <begin position="662"/>
        <end position="696"/>
    </location>
</feature>
<name>A0A8K0VSG5_9PLEO</name>
<accession>A0A8K0VSG5</accession>
<dbReference type="Proteomes" id="UP000813461">
    <property type="component" value="Unassembled WGS sequence"/>
</dbReference>
<reference evidence="3" key="1">
    <citation type="journal article" date="2021" name="Nat. Commun.">
        <title>Genetic determinants of endophytism in the Arabidopsis root mycobiome.</title>
        <authorList>
            <person name="Mesny F."/>
            <person name="Miyauchi S."/>
            <person name="Thiergart T."/>
            <person name="Pickel B."/>
            <person name="Atanasova L."/>
            <person name="Karlsson M."/>
            <person name="Huettel B."/>
            <person name="Barry K.W."/>
            <person name="Haridas S."/>
            <person name="Chen C."/>
            <person name="Bauer D."/>
            <person name="Andreopoulos W."/>
            <person name="Pangilinan J."/>
            <person name="LaButti K."/>
            <person name="Riley R."/>
            <person name="Lipzen A."/>
            <person name="Clum A."/>
            <person name="Drula E."/>
            <person name="Henrissat B."/>
            <person name="Kohler A."/>
            <person name="Grigoriev I.V."/>
            <person name="Martin F.M."/>
            <person name="Hacquard S."/>
        </authorList>
    </citation>
    <scope>NUCLEOTIDE SEQUENCE</scope>
    <source>
        <strain evidence="3">MPI-SDFR-AT-0120</strain>
    </source>
</reference>
<sequence length="812" mass="89053">MQTPTTPRSSSRRSRQALAGHGRRSNGIAPSENAVAESEDLIYSLIEQPCPDPRPKTLAQQHNRPMPTVQERPQERPTDDLQELNAREPASSNKVSSFAHRVKTFFRPGRETLPLPREDAQPPIPTDRPISSASSSRRGGRHLSRAVPPKPNHHPSHQSRLPSSRHDAPRSIHSLCHEPYSSPNRHGSQSKHSSRRERSETPIRTSHRHPANNTATISHNQLEALGENLAEVVGDEFLDAFGDFAPKLLKSIQGVVDTATRSYKNDLAKGLAEQRHHVKATLGAGLSDLYHDTSHQLAHLAATTTESHANTQESFTKQFETLKAQTLTNHAKIMNAPPNPAFVQAMQDAVRAVVGVPPHMTLVEWHSQLPSSQPLPSPHPVAGAPVVVEGGSPTQSSTSMNQADRHARADLASVGQERDQARKEPALSQGDTEQALIIAELNMEVNELAHNHERNTYAAAISKIKADAAIVVRAKELELQVATAKANDAAEMANLNLDIGDALIAHERNVIMSAISQFQSKAASDAQNLRFERARAHLGEQEALHRASGAMDLVDTVQDTGNHVLDHERATASAAASRMQTNAASAAALLRHERTVALARAEETLNHLDDVINTFSNSQETVEAGISHERGVFGETVSRMRTTATAEGNSMRFGRDVRHSMLETTQHDLDAAKEDLQNKTEDLTNKKEELTNVLNLQTSIDHATLSTMSAATSEMKRKYDLSGVYKDIEARAKLFDSRAQISEKDREIFNLHADSATSERRVRELDRAIDDAGEEIRRGYLESAMDLLMKATAGGADKESDSEEQESVIHDS</sequence>
<dbReference type="OrthoDB" id="10546230at2759"/>
<gene>
    <name evidence="3" type="ORF">FB567DRAFT_598352</name>
</gene>
<evidence type="ECO:0000313" key="4">
    <source>
        <dbReference type="Proteomes" id="UP000813461"/>
    </source>
</evidence>
<feature type="compositionally biased region" description="Basic and acidic residues" evidence="2">
    <location>
        <begin position="416"/>
        <end position="425"/>
    </location>
</feature>
<feature type="region of interest" description="Disordered" evidence="2">
    <location>
        <begin position="792"/>
        <end position="812"/>
    </location>
</feature>
<comment type="caution">
    <text evidence="3">The sequence shown here is derived from an EMBL/GenBank/DDBJ whole genome shotgun (WGS) entry which is preliminary data.</text>
</comment>
<dbReference type="AlphaFoldDB" id="A0A8K0VSG5"/>
<feature type="compositionally biased region" description="Low complexity" evidence="2">
    <location>
        <begin position="380"/>
        <end position="393"/>
    </location>
</feature>
<feature type="region of interest" description="Disordered" evidence="2">
    <location>
        <begin position="369"/>
        <end position="431"/>
    </location>
</feature>
<keyword evidence="4" id="KW-1185">Reference proteome</keyword>
<feature type="region of interest" description="Disordered" evidence="2">
    <location>
        <begin position="46"/>
        <end position="214"/>
    </location>
</feature>
<feature type="region of interest" description="Disordered" evidence="2">
    <location>
        <begin position="1"/>
        <end position="33"/>
    </location>
</feature>
<evidence type="ECO:0000313" key="3">
    <source>
        <dbReference type="EMBL" id="KAH7070805.1"/>
    </source>
</evidence>
<evidence type="ECO:0000256" key="1">
    <source>
        <dbReference type="SAM" id="Coils"/>
    </source>
</evidence>
<keyword evidence="1" id="KW-0175">Coiled coil</keyword>